<dbReference type="OrthoDB" id="7619926at2"/>
<dbReference type="RefSeq" id="WP_035583890.1">
    <property type="nucleotide sequence ID" value="NZ_ARYJ01000013.1"/>
</dbReference>
<gene>
    <name evidence="6" type="ORF">HJA_15509</name>
</gene>
<evidence type="ECO:0000256" key="5">
    <source>
        <dbReference type="SAM" id="Phobius"/>
    </source>
</evidence>
<organism evidence="6 7">
    <name type="scientific">Hyphomonas jannaschiana VP2</name>
    <dbReference type="NCBI Taxonomy" id="1280952"/>
    <lineage>
        <taxon>Bacteria</taxon>
        <taxon>Pseudomonadati</taxon>
        <taxon>Pseudomonadota</taxon>
        <taxon>Alphaproteobacteria</taxon>
        <taxon>Hyphomonadales</taxon>
        <taxon>Hyphomonadaceae</taxon>
        <taxon>Hyphomonas</taxon>
    </lineage>
</organism>
<dbReference type="AlphaFoldDB" id="A0A059F7J0"/>
<dbReference type="InterPro" id="IPR052719">
    <property type="entry name" value="CvpA-like"/>
</dbReference>
<protein>
    <submittedName>
        <fullName evidence="6">CvpA family protein</fullName>
    </submittedName>
</protein>
<evidence type="ECO:0000256" key="1">
    <source>
        <dbReference type="ARBA" id="ARBA00004141"/>
    </source>
</evidence>
<evidence type="ECO:0000313" key="6">
    <source>
        <dbReference type="EMBL" id="KCZ86572.1"/>
    </source>
</evidence>
<dbReference type="eggNOG" id="COG1286">
    <property type="taxonomic scope" value="Bacteria"/>
</dbReference>
<accession>A0A059F7J0</accession>
<feature type="transmembrane region" description="Helical" evidence="5">
    <location>
        <begin position="32"/>
        <end position="52"/>
    </location>
</feature>
<dbReference type="GO" id="GO:0009403">
    <property type="term" value="P:toxin biosynthetic process"/>
    <property type="evidence" value="ECO:0007669"/>
    <property type="project" value="InterPro"/>
</dbReference>
<evidence type="ECO:0000256" key="4">
    <source>
        <dbReference type="ARBA" id="ARBA00023136"/>
    </source>
</evidence>
<dbReference type="PANTHER" id="PTHR36926:SF1">
    <property type="entry name" value="COLICIN V PRODUCTION PROTEIN"/>
    <property type="match status" value="1"/>
</dbReference>
<dbReference type="PATRIC" id="fig|1280952.3.peg.3104"/>
<dbReference type="Proteomes" id="UP000024816">
    <property type="component" value="Unassembled WGS sequence"/>
</dbReference>
<feature type="transmembrane region" description="Helical" evidence="5">
    <location>
        <begin position="108"/>
        <end position="133"/>
    </location>
</feature>
<dbReference type="PANTHER" id="PTHR36926">
    <property type="entry name" value="COLICIN V PRODUCTION PROTEIN"/>
    <property type="match status" value="1"/>
</dbReference>
<proteinExistence type="predicted"/>
<dbReference type="GO" id="GO:0016020">
    <property type="term" value="C:membrane"/>
    <property type="evidence" value="ECO:0007669"/>
    <property type="project" value="UniProtKB-SubCell"/>
</dbReference>
<reference evidence="6 7" key="1">
    <citation type="journal article" date="2014" name="Antonie Van Leeuwenhoek">
        <title>Hyphomonas beringensis sp. nov. and Hyphomonas chukchiensis sp. nov., isolated from surface seawater of the Bering Sea and Chukchi Sea.</title>
        <authorList>
            <person name="Li C."/>
            <person name="Lai Q."/>
            <person name="Li G."/>
            <person name="Dong C."/>
            <person name="Wang J."/>
            <person name="Liao Y."/>
            <person name="Shao Z."/>
        </authorList>
    </citation>
    <scope>NUCLEOTIDE SEQUENCE [LARGE SCALE GENOMIC DNA]</scope>
    <source>
        <strain evidence="6 7">VP2</strain>
    </source>
</reference>
<evidence type="ECO:0000256" key="3">
    <source>
        <dbReference type="ARBA" id="ARBA00022989"/>
    </source>
</evidence>
<evidence type="ECO:0000256" key="2">
    <source>
        <dbReference type="ARBA" id="ARBA00022692"/>
    </source>
</evidence>
<dbReference type="EMBL" id="ARYJ01000013">
    <property type="protein sequence ID" value="KCZ86572.1"/>
    <property type="molecule type" value="Genomic_DNA"/>
</dbReference>
<keyword evidence="4 5" id="KW-0472">Membrane</keyword>
<comment type="caution">
    <text evidence="6">The sequence shown here is derived from an EMBL/GenBank/DDBJ whole genome shotgun (WGS) entry which is preliminary data.</text>
</comment>
<dbReference type="InterPro" id="IPR003825">
    <property type="entry name" value="Colicin-V_CvpA"/>
</dbReference>
<comment type="subcellular location">
    <subcellularLocation>
        <location evidence="1">Membrane</location>
        <topology evidence="1">Multi-pass membrane protein</topology>
    </subcellularLocation>
</comment>
<keyword evidence="7" id="KW-1185">Reference proteome</keyword>
<dbReference type="Pfam" id="PF02674">
    <property type="entry name" value="Colicin_V"/>
    <property type="match status" value="1"/>
</dbReference>
<feature type="transmembrane region" description="Helical" evidence="5">
    <location>
        <begin position="6"/>
        <end position="25"/>
    </location>
</feature>
<keyword evidence="3 5" id="KW-1133">Transmembrane helix</keyword>
<keyword evidence="2 5" id="KW-0812">Transmembrane</keyword>
<feature type="transmembrane region" description="Helical" evidence="5">
    <location>
        <begin position="64"/>
        <end position="88"/>
    </location>
</feature>
<sequence>MLESITAFDGIALAVVVISGIMGFARGFLRELATLGAFIGALAAAYYARVFFHDDLSALLPPNLAPWTADVILLIVAFIIVYVLIAWLGQRLSKNIHGAEGIGMFDHVAGAVFGVLRGFVALVFFVVLLGLVLEQNRIPSFIQNGITYPPLRDLADFVNVEAAKVGKEVQAPLSSAEENGQ</sequence>
<evidence type="ECO:0000313" key="7">
    <source>
        <dbReference type="Proteomes" id="UP000024816"/>
    </source>
</evidence>
<dbReference type="STRING" id="1280952.HJA_15509"/>
<name>A0A059F7J0_9PROT</name>